<feature type="region of interest" description="Disordered" evidence="1">
    <location>
        <begin position="415"/>
        <end position="542"/>
    </location>
</feature>
<organism evidence="2 3">
    <name type="scientific">Sporichthya brevicatena</name>
    <dbReference type="NCBI Taxonomy" id="171442"/>
    <lineage>
        <taxon>Bacteria</taxon>
        <taxon>Bacillati</taxon>
        <taxon>Actinomycetota</taxon>
        <taxon>Actinomycetes</taxon>
        <taxon>Sporichthyales</taxon>
        <taxon>Sporichthyaceae</taxon>
        <taxon>Sporichthya</taxon>
    </lineage>
</organism>
<evidence type="ECO:0000313" key="3">
    <source>
        <dbReference type="Proteomes" id="UP001500957"/>
    </source>
</evidence>
<dbReference type="RefSeq" id="WP_344607180.1">
    <property type="nucleotide sequence ID" value="NZ_BAAAHE010000034.1"/>
</dbReference>
<feature type="compositionally biased region" description="Polar residues" evidence="1">
    <location>
        <begin position="431"/>
        <end position="444"/>
    </location>
</feature>
<evidence type="ECO:0000313" key="2">
    <source>
        <dbReference type="EMBL" id="GAA0628674.1"/>
    </source>
</evidence>
<comment type="caution">
    <text evidence="2">The sequence shown here is derived from an EMBL/GenBank/DDBJ whole genome shotgun (WGS) entry which is preliminary data.</text>
</comment>
<dbReference type="EMBL" id="BAAAHE010000034">
    <property type="protein sequence ID" value="GAA0628674.1"/>
    <property type="molecule type" value="Genomic_DNA"/>
</dbReference>
<accession>A0ABN1H4D7</accession>
<feature type="compositionally biased region" description="Basic and acidic residues" evidence="1">
    <location>
        <begin position="416"/>
        <end position="425"/>
    </location>
</feature>
<sequence>MSEEGWHEARLIPTSGISGAEEQERRATSALLAVLSAVKEFGRAITAPLGAPAGTVTTYIEVPFLLDGRRCYPDGLIRVARGSRSWTCLVEVKTGANELETEQLETYLDVAKEQGFDTLLTISNQIPPAAGMHPTKVDKRKLKKVTLHHLSWTQVLAEAVMQKEHRGVADPDQAWILGELIRYLEHPRSGALEFDDMGASWVGVRDAVAAGTLRASDKTAPEVAARFDALVRFLALRMGRQLGTEVTPVVSRKDAADPALRTQSLVQSLATNGTMSGAVRIPNTVGDLTVTMDLRAGRVTCHVDVDAPREGRPATRVNWLIRQLKDAPESLRVEAFSAYARGGTAELLRDVRPNPMVLVADPTKEIRTFRLALTNQLGAKRGRGRGGAIDSVLDAADAFYADVLGRIKAWTAAPPKLREERHEQPAVDDQLVSTSLSSQDGASTSDRDAHSQTSHEDLGTAAATEPGPAPCETGSSAAGEETTDEVPAAWLSQREDADATQPRTDSIRGPVSSPPPSDDDTATDQEGSEGAAWRSDLVEPQP</sequence>
<name>A0ABN1H4D7_9ACTN</name>
<feature type="compositionally biased region" description="Acidic residues" evidence="1">
    <location>
        <begin position="517"/>
        <end position="527"/>
    </location>
</feature>
<evidence type="ECO:0008006" key="4">
    <source>
        <dbReference type="Google" id="ProtNLM"/>
    </source>
</evidence>
<evidence type="ECO:0000256" key="1">
    <source>
        <dbReference type="SAM" id="MobiDB-lite"/>
    </source>
</evidence>
<feature type="compositionally biased region" description="Basic and acidic residues" evidence="1">
    <location>
        <begin position="1"/>
        <end position="10"/>
    </location>
</feature>
<proteinExistence type="predicted"/>
<protein>
    <recommendedName>
        <fullName evidence="4">Stress response protein</fullName>
    </recommendedName>
</protein>
<feature type="region of interest" description="Disordered" evidence="1">
    <location>
        <begin position="1"/>
        <end position="21"/>
    </location>
</feature>
<keyword evidence="3" id="KW-1185">Reference proteome</keyword>
<reference evidence="2 3" key="1">
    <citation type="journal article" date="2019" name="Int. J. Syst. Evol. Microbiol.">
        <title>The Global Catalogue of Microorganisms (GCM) 10K type strain sequencing project: providing services to taxonomists for standard genome sequencing and annotation.</title>
        <authorList>
            <consortium name="The Broad Institute Genomics Platform"/>
            <consortium name="The Broad Institute Genome Sequencing Center for Infectious Disease"/>
            <person name="Wu L."/>
            <person name="Ma J."/>
        </authorList>
    </citation>
    <scope>NUCLEOTIDE SEQUENCE [LARGE SCALE GENOMIC DNA]</scope>
    <source>
        <strain evidence="2 3">JCM 10671</strain>
    </source>
</reference>
<dbReference type="Proteomes" id="UP001500957">
    <property type="component" value="Unassembled WGS sequence"/>
</dbReference>
<gene>
    <name evidence="2" type="ORF">GCM10009547_35370</name>
</gene>
<feature type="compositionally biased region" description="Basic and acidic residues" evidence="1">
    <location>
        <begin position="445"/>
        <end position="458"/>
    </location>
</feature>
<feature type="compositionally biased region" description="Low complexity" evidence="1">
    <location>
        <begin position="459"/>
        <end position="473"/>
    </location>
</feature>